<dbReference type="AlphaFoldDB" id="A0A1I1S1I4"/>
<feature type="domain" description="HTH cro/C1-type" evidence="1">
    <location>
        <begin position="18"/>
        <end position="71"/>
    </location>
</feature>
<dbReference type="InterPro" id="IPR001387">
    <property type="entry name" value="Cro/C1-type_HTH"/>
</dbReference>
<evidence type="ECO:0000313" key="3">
    <source>
        <dbReference type="Proteomes" id="UP000199207"/>
    </source>
</evidence>
<dbReference type="SMART" id="SM00530">
    <property type="entry name" value="HTH_XRE"/>
    <property type="match status" value="1"/>
</dbReference>
<dbReference type="SUPFAM" id="SSF47413">
    <property type="entry name" value="lambda repressor-like DNA-binding domains"/>
    <property type="match status" value="1"/>
</dbReference>
<keyword evidence="3" id="KW-1185">Reference proteome</keyword>
<name>A0A1I1S1I4_9ACTN</name>
<reference evidence="2 3" key="1">
    <citation type="submission" date="2016-10" db="EMBL/GenBank/DDBJ databases">
        <authorList>
            <person name="de Groot N.N."/>
        </authorList>
    </citation>
    <scope>NUCLEOTIDE SEQUENCE [LARGE SCALE GENOMIC DNA]</scope>
    <source>
        <strain evidence="2 3">CGMCC 4.5739</strain>
    </source>
</reference>
<organism evidence="2 3">
    <name type="scientific">Streptomyces aidingensis</name>
    <dbReference type="NCBI Taxonomy" id="910347"/>
    <lineage>
        <taxon>Bacteria</taxon>
        <taxon>Bacillati</taxon>
        <taxon>Actinomycetota</taxon>
        <taxon>Actinomycetes</taxon>
        <taxon>Kitasatosporales</taxon>
        <taxon>Streptomycetaceae</taxon>
        <taxon>Streptomyces</taxon>
    </lineage>
</organism>
<dbReference type="Pfam" id="PF13560">
    <property type="entry name" value="HTH_31"/>
    <property type="match status" value="1"/>
</dbReference>
<dbReference type="OrthoDB" id="4116632at2"/>
<accession>A0A1I1S1I4</accession>
<dbReference type="GO" id="GO:0003677">
    <property type="term" value="F:DNA binding"/>
    <property type="evidence" value="ECO:0007669"/>
    <property type="project" value="InterPro"/>
</dbReference>
<dbReference type="Gene3D" id="1.10.260.40">
    <property type="entry name" value="lambda repressor-like DNA-binding domains"/>
    <property type="match status" value="1"/>
</dbReference>
<gene>
    <name evidence="2" type="ORF">SAMN05421773_114139</name>
</gene>
<dbReference type="CDD" id="cd00093">
    <property type="entry name" value="HTH_XRE"/>
    <property type="match status" value="1"/>
</dbReference>
<dbReference type="Pfam" id="PF19054">
    <property type="entry name" value="DUF5753"/>
    <property type="match status" value="1"/>
</dbReference>
<proteinExistence type="predicted"/>
<dbReference type="EMBL" id="FOLM01000014">
    <property type="protein sequence ID" value="SFD40369.1"/>
    <property type="molecule type" value="Genomic_DNA"/>
</dbReference>
<dbReference type="STRING" id="910347.SAMN05421773_114139"/>
<dbReference type="RefSeq" id="WP_093840755.1">
    <property type="nucleotide sequence ID" value="NZ_FOLM01000014.1"/>
</dbReference>
<dbReference type="PROSITE" id="PS50943">
    <property type="entry name" value="HTH_CROC1"/>
    <property type="match status" value="1"/>
</dbReference>
<evidence type="ECO:0000259" key="1">
    <source>
        <dbReference type="PROSITE" id="PS50943"/>
    </source>
</evidence>
<sequence>MMTRPVATVRRYRLGVELRRLREHAGVTQETAGECIDADDSKISRVESGRSPLSRPELVELLRLYGVTEEHEAFAGLIELNRESRRRGWWQQPGVIGRAPAQLIDLETSASTVFEFSPLLVPELLQTERYAGAALAAAEGAAETETERAVRIRLQRQELLDRPDGPELDFVLDEAVLHRPVGGPRVQAEQLRRLAALAGRERLTVRVVPFTGGAHAGTAGSGGGFRLFGYSGPPRAEYGCAEQRDGRVLIEDGEAAGPYREAAGRLHGQALGAEESVKLIGAVAERMAARAPERAPERAPGQG</sequence>
<dbReference type="Proteomes" id="UP000199207">
    <property type="component" value="Unassembled WGS sequence"/>
</dbReference>
<protein>
    <submittedName>
        <fullName evidence="2">Helix-turn-helix domain-containing protein</fullName>
    </submittedName>
</protein>
<evidence type="ECO:0000313" key="2">
    <source>
        <dbReference type="EMBL" id="SFD40369.1"/>
    </source>
</evidence>
<dbReference type="InterPro" id="IPR010982">
    <property type="entry name" value="Lambda_DNA-bd_dom_sf"/>
</dbReference>
<dbReference type="InterPro" id="IPR043917">
    <property type="entry name" value="DUF5753"/>
</dbReference>